<dbReference type="SUPFAM" id="SSF64518">
    <property type="entry name" value="Phase 1 flagellin"/>
    <property type="match status" value="1"/>
</dbReference>
<dbReference type="EMBL" id="NIVS01000054">
    <property type="protein sequence ID" value="OWQ50184.1"/>
    <property type="molecule type" value="Genomic_DNA"/>
</dbReference>
<dbReference type="GO" id="GO:0071973">
    <property type="term" value="P:bacterial-type flagellum-dependent cell motility"/>
    <property type="evidence" value="ECO:0007669"/>
    <property type="project" value="InterPro"/>
</dbReference>
<dbReference type="InterPro" id="IPR001029">
    <property type="entry name" value="Flagellin_N"/>
</dbReference>
<evidence type="ECO:0000256" key="3">
    <source>
        <dbReference type="ARBA" id="ARBA00005709"/>
    </source>
</evidence>
<reference evidence="8 9" key="1">
    <citation type="submission" date="2017-06" db="EMBL/GenBank/DDBJ databases">
        <authorList>
            <person name="Kim H.J."/>
            <person name="Triplett B.A."/>
        </authorList>
    </citation>
    <scope>NUCLEOTIDE SEQUENCE [LARGE SCALE GENOMIC DNA]</scope>
    <source>
        <strain evidence="8 9">13146</strain>
    </source>
</reference>
<dbReference type="OrthoDB" id="9768249at2"/>
<dbReference type="InterPro" id="IPR046358">
    <property type="entry name" value="Flagellin_C"/>
</dbReference>
<evidence type="ECO:0000259" key="6">
    <source>
        <dbReference type="Pfam" id="PF00669"/>
    </source>
</evidence>
<keyword evidence="8" id="KW-0969">Cilium</keyword>
<name>A0A246HIC9_STEMA</name>
<protein>
    <submittedName>
        <fullName evidence="8">Flagellar hook-associated protein 3</fullName>
    </submittedName>
</protein>
<dbReference type="InterPro" id="IPR001492">
    <property type="entry name" value="Flagellin"/>
</dbReference>
<keyword evidence="5" id="KW-0975">Bacterial flagellum</keyword>
<organism evidence="8 9">
    <name type="scientific">Stenotrophomonas maltophilia</name>
    <name type="common">Pseudomonas maltophilia</name>
    <name type="synonym">Xanthomonas maltophilia</name>
    <dbReference type="NCBI Taxonomy" id="40324"/>
    <lineage>
        <taxon>Bacteria</taxon>
        <taxon>Pseudomonadati</taxon>
        <taxon>Pseudomonadota</taxon>
        <taxon>Gammaproteobacteria</taxon>
        <taxon>Lysobacterales</taxon>
        <taxon>Lysobacteraceae</taxon>
        <taxon>Stenotrophomonas</taxon>
        <taxon>Stenotrophomonas maltophilia group</taxon>
    </lineage>
</organism>
<dbReference type="PANTHER" id="PTHR42792:SF1">
    <property type="entry name" value="FLAGELLAR HOOK-ASSOCIATED PROTEIN 3"/>
    <property type="match status" value="1"/>
</dbReference>
<comment type="caution">
    <text evidence="8">The sequence shown here is derived from an EMBL/GenBank/DDBJ whole genome shotgun (WGS) entry which is preliminary data.</text>
</comment>
<dbReference type="Pfam" id="PF00700">
    <property type="entry name" value="Flagellin_C"/>
    <property type="match status" value="1"/>
</dbReference>
<sequence length="400" mass="42292">MNNRISTGMMFNQSVSLMLASQAKMSHLERQIATGSKIVTAKDDPVSAGSAVGLDRTLASLDRMQLNAGNVQNRLGLQENALAQVGDMMGRITELTIYANNPGLAAADKQSMVTEIEAIRGNLLAVANSTDGTGRYLFGGTDDGSPPFSQVDGRIVYNGDQNQRQVEVGPDTYVLDALPGSEIFMRIVTGDGHVDGKASAGNTGSGVLTNITRDSDGSWNGEGFSVRFTGADSYDLVDASGAVVSSGTLKTGDDLVVNGVRLHLEGTPAAGDSFEVSPAASRDIFSTLDSLIGALKMDTGTPAQQAAQQNLLQSGLRDVARASERMIDSRAAGGAQLKALDNASDMRESNVVTLKTTLSQMRDLDYADALSQYQLEKTALQAAQTLFSQMQSMSLFNMIR</sequence>
<dbReference type="GO" id="GO:0005576">
    <property type="term" value="C:extracellular region"/>
    <property type="evidence" value="ECO:0007669"/>
    <property type="project" value="UniProtKB-SubCell"/>
</dbReference>
<dbReference type="Gene3D" id="1.20.1330.10">
    <property type="entry name" value="f41 fragment of flagellin, N-terminal domain"/>
    <property type="match status" value="1"/>
</dbReference>
<dbReference type="InterPro" id="IPR013384">
    <property type="entry name" value="Flagell_FlgL"/>
</dbReference>
<comment type="similarity">
    <text evidence="3">Belongs to the bacterial flagellin family.</text>
</comment>
<evidence type="ECO:0000256" key="5">
    <source>
        <dbReference type="ARBA" id="ARBA00023143"/>
    </source>
</evidence>
<proteinExistence type="inferred from homology"/>
<evidence type="ECO:0000256" key="1">
    <source>
        <dbReference type="ARBA" id="ARBA00004365"/>
    </source>
</evidence>
<dbReference type="AlphaFoldDB" id="A0A246HIC9"/>
<dbReference type="GO" id="GO:0009424">
    <property type="term" value="C:bacterial-type flagellum hook"/>
    <property type="evidence" value="ECO:0007669"/>
    <property type="project" value="InterPro"/>
</dbReference>
<dbReference type="GO" id="GO:0005198">
    <property type="term" value="F:structural molecule activity"/>
    <property type="evidence" value="ECO:0007669"/>
    <property type="project" value="InterPro"/>
</dbReference>
<dbReference type="PANTHER" id="PTHR42792">
    <property type="entry name" value="FLAGELLIN"/>
    <property type="match status" value="1"/>
</dbReference>
<accession>A0A246HIC9</accession>
<dbReference type="Proteomes" id="UP000198157">
    <property type="component" value="Unassembled WGS sequence"/>
</dbReference>
<dbReference type="NCBIfam" id="TIGR02550">
    <property type="entry name" value="flagell_flgL"/>
    <property type="match status" value="1"/>
</dbReference>
<evidence type="ECO:0000256" key="4">
    <source>
        <dbReference type="ARBA" id="ARBA00022525"/>
    </source>
</evidence>
<evidence type="ECO:0000313" key="9">
    <source>
        <dbReference type="Proteomes" id="UP000198157"/>
    </source>
</evidence>
<keyword evidence="8" id="KW-0966">Cell projection</keyword>
<feature type="domain" description="Flagellin N-terminal" evidence="6">
    <location>
        <begin position="5"/>
        <end position="141"/>
    </location>
</feature>
<evidence type="ECO:0000256" key="2">
    <source>
        <dbReference type="ARBA" id="ARBA00004613"/>
    </source>
</evidence>
<keyword evidence="8" id="KW-0282">Flagellum</keyword>
<evidence type="ECO:0000259" key="7">
    <source>
        <dbReference type="Pfam" id="PF00700"/>
    </source>
</evidence>
<dbReference type="Pfam" id="PF00669">
    <property type="entry name" value="Flagellin_N"/>
    <property type="match status" value="1"/>
</dbReference>
<feature type="domain" description="Flagellin C-terminal" evidence="7">
    <location>
        <begin position="324"/>
        <end position="397"/>
    </location>
</feature>
<gene>
    <name evidence="8" type="primary">flgL</name>
    <name evidence="8" type="ORF">CEE60_17880</name>
</gene>
<evidence type="ECO:0000313" key="8">
    <source>
        <dbReference type="EMBL" id="OWQ50184.1"/>
    </source>
</evidence>
<keyword evidence="4" id="KW-0964">Secreted</keyword>
<comment type="subcellular location">
    <subcellularLocation>
        <location evidence="1">Bacterial flagellum</location>
    </subcellularLocation>
    <subcellularLocation>
        <location evidence="2">Secreted</location>
    </subcellularLocation>
</comment>